<evidence type="ECO:0000313" key="3">
    <source>
        <dbReference type="Proteomes" id="UP000525389"/>
    </source>
</evidence>
<organism evidence="2 3">
    <name type="scientific">Deinococcus budaensis</name>
    <dbReference type="NCBI Taxonomy" id="1665626"/>
    <lineage>
        <taxon>Bacteria</taxon>
        <taxon>Thermotogati</taxon>
        <taxon>Deinococcota</taxon>
        <taxon>Deinococci</taxon>
        <taxon>Deinococcales</taxon>
        <taxon>Deinococcaceae</taxon>
        <taxon>Deinococcus</taxon>
    </lineage>
</organism>
<feature type="domain" description="TnsA endonuclease N-terminal" evidence="1">
    <location>
        <begin position="43"/>
        <end position="129"/>
    </location>
</feature>
<comment type="caution">
    <text evidence="2">The sequence shown here is derived from an EMBL/GenBank/DDBJ whole genome shotgun (WGS) entry which is preliminary data.</text>
</comment>
<gene>
    <name evidence="2" type="ORF">HNQ09_002847</name>
</gene>
<dbReference type="EMBL" id="JACHFN010000011">
    <property type="protein sequence ID" value="MBB5235393.1"/>
    <property type="molecule type" value="Genomic_DNA"/>
</dbReference>
<reference evidence="2 3" key="1">
    <citation type="submission" date="2020-08" db="EMBL/GenBank/DDBJ databases">
        <title>Genomic Encyclopedia of Type Strains, Phase IV (KMG-IV): sequencing the most valuable type-strain genomes for metagenomic binning, comparative biology and taxonomic classification.</title>
        <authorList>
            <person name="Goeker M."/>
        </authorList>
    </citation>
    <scope>NUCLEOTIDE SEQUENCE [LARGE SCALE GENOMIC DNA]</scope>
    <source>
        <strain evidence="2 3">DSM 101791</strain>
    </source>
</reference>
<dbReference type="AlphaFoldDB" id="A0A7W8GH52"/>
<keyword evidence="3" id="KW-1185">Reference proteome</keyword>
<dbReference type="InterPro" id="IPR011856">
    <property type="entry name" value="tRNA_endonuc-like_dom_sf"/>
</dbReference>
<dbReference type="Gene3D" id="3.40.1350.10">
    <property type="match status" value="1"/>
</dbReference>
<proteinExistence type="predicted"/>
<accession>A0A7W8GH52</accession>
<evidence type="ECO:0000313" key="2">
    <source>
        <dbReference type="EMBL" id="MBB5235393.1"/>
    </source>
</evidence>
<dbReference type="InterPro" id="IPR014833">
    <property type="entry name" value="TnsA_N"/>
</dbReference>
<dbReference type="RefSeq" id="WP_184030490.1">
    <property type="nucleotide sequence ID" value="NZ_JACHFN010000011.1"/>
</dbReference>
<evidence type="ECO:0000259" key="1">
    <source>
        <dbReference type="Pfam" id="PF08722"/>
    </source>
</evidence>
<protein>
    <recommendedName>
        <fullName evidence="1">TnsA endonuclease N-terminal domain-containing protein</fullName>
    </recommendedName>
</protein>
<sequence>MGSREIAILTHSVGGKVHVPGQPGSVRTESTLETDFTLLCAFDPTVEQIESQPVTIPYRDPTGRERHYTPDFLVQYLPDRDWVRRKVPELVEVKRTEDLTRRHDEYALKFEVARAYAEWRGWTFRIVTDQDLRGPYLQNAKFLLPYLRRPAWHEPTAWDIRKAMETLREAEVRALLATLTPDPEAQLRYLPHIWQMVAYRYLGADLQLPLNMRTPLTYLPHDPYPLKKDWIHDGPR</sequence>
<dbReference type="Proteomes" id="UP000525389">
    <property type="component" value="Unassembled WGS sequence"/>
</dbReference>
<name>A0A7W8GH52_9DEIO</name>
<dbReference type="Pfam" id="PF08722">
    <property type="entry name" value="Tn7_TnsA-like_N"/>
    <property type="match status" value="1"/>
</dbReference>
<dbReference type="GO" id="GO:0003676">
    <property type="term" value="F:nucleic acid binding"/>
    <property type="evidence" value="ECO:0007669"/>
    <property type="project" value="InterPro"/>
</dbReference>